<evidence type="ECO:0000313" key="2">
    <source>
        <dbReference type="EMBL" id="PZO44107.1"/>
    </source>
</evidence>
<reference evidence="2 3" key="1">
    <citation type="submission" date="2018-04" db="EMBL/GenBank/DDBJ databases">
        <authorList>
            <person name="Go L.Y."/>
            <person name="Mitchell J.A."/>
        </authorList>
    </citation>
    <scope>NUCLEOTIDE SEQUENCE [LARGE SCALE GENOMIC DNA]</scope>
    <source>
        <strain evidence="2">ULC066bin1</strain>
    </source>
</reference>
<dbReference type="AlphaFoldDB" id="A0A2W4WLN8"/>
<accession>A0A2W4WLN8</accession>
<proteinExistence type="predicted"/>
<reference evidence="2 3" key="2">
    <citation type="submission" date="2018-06" db="EMBL/GenBank/DDBJ databases">
        <title>Metagenomic assembly of (sub)arctic Cyanobacteria and their associated microbiome from non-axenic cultures.</title>
        <authorList>
            <person name="Baurain D."/>
        </authorList>
    </citation>
    <scope>NUCLEOTIDE SEQUENCE [LARGE SCALE GENOMIC DNA]</scope>
    <source>
        <strain evidence="2">ULC066bin1</strain>
    </source>
</reference>
<dbReference type="InterPro" id="IPR040902">
    <property type="entry name" value="AHJR-like"/>
</dbReference>
<sequence length="229" mass="26392">MTVDSQLTAKGLDAKVLEKTKLQGIAEKYRLQGFEVVIEPSKSMLPFDLGNYCPDLMARKGLNEGYIIELKNSIAKISVDRYREIAEIVAQNHGWRFLLITGEDISSGDPKDDSELLTWEQMLQRQEQAQRFLAIGEVEVAFWYLWGILEAAMRRQARQVSIPIERFPANSLINHLYSQGELSMEQFDQVRVIQTVRDRLVHGYQLPNLEEPTKQLQVLVNELIAMWKI</sequence>
<evidence type="ECO:0000259" key="1">
    <source>
        <dbReference type="Pfam" id="PF18743"/>
    </source>
</evidence>
<comment type="caution">
    <text evidence="2">The sequence shown here is derived from an EMBL/GenBank/DDBJ whole genome shotgun (WGS) entry which is preliminary data.</text>
</comment>
<organism evidence="2 3">
    <name type="scientific">Pseudanabaena frigida</name>
    <dbReference type="NCBI Taxonomy" id="945775"/>
    <lineage>
        <taxon>Bacteria</taxon>
        <taxon>Bacillati</taxon>
        <taxon>Cyanobacteriota</taxon>
        <taxon>Cyanophyceae</taxon>
        <taxon>Pseudanabaenales</taxon>
        <taxon>Pseudanabaenaceae</taxon>
        <taxon>Pseudanabaena</taxon>
    </lineage>
</organism>
<dbReference type="Pfam" id="PF18743">
    <property type="entry name" value="AHJR-like"/>
    <property type="match status" value="1"/>
</dbReference>
<evidence type="ECO:0000313" key="3">
    <source>
        <dbReference type="Proteomes" id="UP000249467"/>
    </source>
</evidence>
<name>A0A2W4WLN8_9CYAN</name>
<dbReference type="EMBL" id="QBML01000003">
    <property type="protein sequence ID" value="PZO44107.1"/>
    <property type="molecule type" value="Genomic_DNA"/>
</dbReference>
<protein>
    <recommendedName>
        <fullName evidence="1">REase AHJR-like domain-containing protein</fullName>
    </recommendedName>
</protein>
<gene>
    <name evidence="2" type="ORF">DCF19_02550</name>
</gene>
<feature type="domain" description="REase AHJR-like" evidence="1">
    <location>
        <begin position="15"/>
        <end position="114"/>
    </location>
</feature>
<dbReference type="Proteomes" id="UP000249467">
    <property type="component" value="Unassembled WGS sequence"/>
</dbReference>